<protein>
    <recommendedName>
        <fullName evidence="2">Neurotransmitter-gated ion-channel ligand-binding domain-containing protein</fullName>
    </recommendedName>
</protein>
<evidence type="ECO:0000313" key="3">
    <source>
        <dbReference type="EnsemblMetazoa" id="G4876.1:cds"/>
    </source>
</evidence>
<feature type="signal peptide" evidence="1">
    <location>
        <begin position="1"/>
        <end position="18"/>
    </location>
</feature>
<proteinExistence type="predicted"/>
<dbReference type="Proteomes" id="UP000005408">
    <property type="component" value="Unassembled WGS sequence"/>
</dbReference>
<dbReference type="EnsemblMetazoa" id="G4876.1">
    <property type="protein sequence ID" value="G4876.1:cds"/>
    <property type="gene ID" value="G4876"/>
</dbReference>
<sequence length="536" mass="60491">MNAFSFLWLVLPVFSVQCQKMVKVQSYSHLVSYMGRGEDVRYFFNASTCVTSAKTSQSSDEIPVIGGELKLFIGSKDPDDAHLYFSQVRYVDNNPKNLTAEIQTIYVINDTAMVFWETTGFFVNNTGNPDGVYCNWTRGEGSIWVKQHPQRKQMTSFNEIRSALISGEKIRWVANLIGCKCPSDSGPDDCTNSFVGDTITDFKISDNGSIRFTSSSTSLVPLSWVYARMIVFGHIYQNNTVNFMISLLDPTTWDDGDDEIVLCPIALSSAPKGYLDALDSITTSFTVCGLNQVSAMKECTILVVVFVTILILKANCQTTQETTNNTGYPDMPEELLLQTLFQKYNKNARPATVRMPVVNIDHSMDLIRINSFSFDTLKTDVWVTMRWHDPRLVWMPNSYFGLTSFSITPDMVWTPDVTLYNGVGEIQKADLSRRIVVNNNGMVLWLFPAQLESTCVTRNENGEHVCRLKFGSWTYNGLQLNLTHSDNQLGMSNYYPNPDWEITSTNSLRNVMKYACCPEPYPDISYQLSFKGAMKG</sequence>
<name>A0A8W8N955_MAGGI</name>
<dbReference type="SUPFAM" id="SSF63712">
    <property type="entry name" value="Nicotinic receptor ligand binding domain-like"/>
    <property type="match status" value="1"/>
</dbReference>
<reference evidence="3" key="1">
    <citation type="submission" date="2022-08" db="UniProtKB">
        <authorList>
            <consortium name="EnsemblMetazoa"/>
        </authorList>
    </citation>
    <scope>IDENTIFICATION</scope>
    <source>
        <strain evidence="3">05x7-T-G4-1.051#20</strain>
    </source>
</reference>
<dbReference type="InterPro" id="IPR036734">
    <property type="entry name" value="Neur_chan_lig-bd_sf"/>
</dbReference>
<evidence type="ECO:0000259" key="2">
    <source>
        <dbReference type="Pfam" id="PF02931"/>
    </source>
</evidence>
<dbReference type="Gene3D" id="2.70.170.10">
    <property type="entry name" value="Neurotransmitter-gated ion-channel ligand-binding domain"/>
    <property type="match status" value="1"/>
</dbReference>
<dbReference type="InterPro" id="IPR006202">
    <property type="entry name" value="Neur_chan_lig-bd"/>
</dbReference>
<dbReference type="Pfam" id="PF02931">
    <property type="entry name" value="Neur_chan_LBD"/>
    <property type="match status" value="1"/>
</dbReference>
<keyword evidence="4" id="KW-1185">Reference proteome</keyword>
<evidence type="ECO:0000256" key="1">
    <source>
        <dbReference type="SAM" id="SignalP"/>
    </source>
</evidence>
<keyword evidence="1" id="KW-0732">Signal</keyword>
<dbReference type="GO" id="GO:0005230">
    <property type="term" value="F:extracellular ligand-gated monoatomic ion channel activity"/>
    <property type="evidence" value="ECO:0007669"/>
    <property type="project" value="InterPro"/>
</dbReference>
<dbReference type="GO" id="GO:0004888">
    <property type="term" value="F:transmembrane signaling receptor activity"/>
    <property type="evidence" value="ECO:0007669"/>
    <property type="project" value="InterPro"/>
</dbReference>
<dbReference type="AlphaFoldDB" id="A0A8W8N955"/>
<dbReference type="InterPro" id="IPR006201">
    <property type="entry name" value="Neur_channel"/>
</dbReference>
<dbReference type="FunFam" id="2.70.170.10:FF:000028">
    <property type="entry name" value="AcetylCholine Receptor"/>
    <property type="match status" value="1"/>
</dbReference>
<evidence type="ECO:0000313" key="4">
    <source>
        <dbReference type="Proteomes" id="UP000005408"/>
    </source>
</evidence>
<feature type="chain" id="PRO_5036448494" description="Neurotransmitter-gated ion-channel ligand-binding domain-containing protein" evidence="1">
    <location>
        <begin position="19"/>
        <end position="536"/>
    </location>
</feature>
<dbReference type="PANTHER" id="PTHR18945">
    <property type="entry name" value="NEUROTRANSMITTER GATED ION CHANNEL"/>
    <property type="match status" value="1"/>
</dbReference>
<feature type="domain" description="Neurotransmitter-gated ion-channel ligand-binding" evidence="2">
    <location>
        <begin position="334"/>
        <end position="531"/>
    </location>
</feature>
<dbReference type="GO" id="GO:0016020">
    <property type="term" value="C:membrane"/>
    <property type="evidence" value="ECO:0007669"/>
    <property type="project" value="InterPro"/>
</dbReference>
<organism evidence="3 4">
    <name type="scientific">Magallana gigas</name>
    <name type="common">Pacific oyster</name>
    <name type="synonym">Crassostrea gigas</name>
    <dbReference type="NCBI Taxonomy" id="29159"/>
    <lineage>
        <taxon>Eukaryota</taxon>
        <taxon>Metazoa</taxon>
        <taxon>Spiralia</taxon>
        <taxon>Lophotrochozoa</taxon>
        <taxon>Mollusca</taxon>
        <taxon>Bivalvia</taxon>
        <taxon>Autobranchia</taxon>
        <taxon>Pteriomorphia</taxon>
        <taxon>Ostreida</taxon>
        <taxon>Ostreoidea</taxon>
        <taxon>Ostreidae</taxon>
        <taxon>Magallana</taxon>
    </lineage>
</organism>
<accession>A0A8W8N955</accession>